<evidence type="ECO:0000259" key="1">
    <source>
        <dbReference type="Pfam" id="PF05699"/>
    </source>
</evidence>
<dbReference type="Pfam" id="PF21789">
    <property type="entry name" value="TNP-like_RNaseH_C"/>
    <property type="match status" value="1"/>
</dbReference>
<dbReference type="InterPro" id="IPR048367">
    <property type="entry name" value="TNP-like_RNaseH_C"/>
</dbReference>
<accession>A0A6G0SZ24</accession>
<dbReference type="Pfam" id="PF21788">
    <property type="entry name" value="TNP-like_GBD"/>
    <property type="match status" value="1"/>
</dbReference>
<name>A0A6G0SZ24_APHGL</name>
<comment type="caution">
    <text evidence="4">The sequence shown here is derived from an EMBL/GenBank/DDBJ whole genome shotgun (WGS) entry which is preliminary data.</text>
</comment>
<keyword evidence="5" id="KW-1185">Reference proteome</keyword>
<evidence type="ECO:0000259" key="3">
    <source>
        <dbReference type="Pfam" id="PF21789"/>
    </source>
</evidence>
<dbReference type="PANTHER" id="PTHR45749">
    <property type="match status" value="1"/>
</dbReference>
<feature type="domain" description="Transposable element P transposase-like RNase H C-terminal" evidence="3">
    <location>
        <begin position="201"/>
        <end position="230"/>
    </location>
</feature>
<dbReference type="PANTHER" id="PTHR45749:SF37">
    <property type="entry name" value="OS05G0311600 PROTEIN"/>
    <property type="match status" value="1"/>
</dbReference>
<dbReference type="GO" id="GO:0046983">
    <property type="term" value="F:protein dimerization activity"/>
    <property type="evidence" value="ECO:0007669"/>
    <property type="project" value="InterPro"/>
</dbReference>
<reference evidence="4 5" key="1">
    <citation type="submission" date="2019-08" db="EMBL/GenBank/DDBJ databases">
        <title>The genome of the soybean aphid Biotype 1, its phylome, world population structure and adaptation to the North American continent.</title>
        <authorList>
            <person name="Giordano R."/>
            <person name="Donthu R.K."/>
            <person name="Hernandez A.G."/>
            <person name="Wright C.L."/>
            <person name="Zimin A.V."/>
        </authorList>
    </citation>
    <scope>NUCLEOTIDE SEQUENCE [LARGE SCALE GENOMIC DNA]</scope>
    <source>
        <tissue evidence="4">Whole aphids</tissue>
    </source>
</reference>
<dbReference type="Proteomes" id="UP000475862">
    <property type="component" value="Unassembled WGS sequence"/>
</dbReference>
<sequence length="887" mass="102025">MQQEFIYYGAGKLDYDGLPRAKEAQWSLNSQEKANLVCTVLSFVHGTGTCVKTLTFNGTAANMSKATNLAAQLSLSDLKPYFKHPETKQTLVDLQQKTNVHAGTKIRTRHIHYQKVKMKVKLAAQTFSSSVADAFDYCCNILKLDEFKDVEPTSTFCKNINNIFDVLYSRNFLNKSEFKKPLWPNSENHIKMFIKKAITYDHLEMFFSAIRAKGGFNNNPTASQFEAAYKRLIIHNEIKLSSFANCEPQDLTSILFVTSSKKNRATNYLDLLRIEEEVSEQNLITDDEMFFFFNPNEIKYFNDVIEYISGFVVRKIIKKMSCSICVMEMIEKHVEVGLELKQVKNRVECSGAYKEASFPLLPSLQENAVSNVLLNREIIRRIIDLTLFLGPHCLSFRGHKEGWQEELSGNFKDLTKLLAKYSPKELLSSIFFSVPLDTTYDISRKEQLFIVLRYINKKNGIVCKRLVALQEIVLTTGQHLFTMFVDICKEMNLDWKQNLVGQSYDGVASMRGAYNGLQSIIKTHNPSATSRVEARDLFGNLETLYDYVGSSKKRGGLYSDYQKVRYPCKSLRRLKRVSTTRWASHSSALQTVFDTYDALIDLLYNLQTDSSSDRVCSIKAKSLLDYLLSERFILTGLTFKKIFDLVNPLSKFLLGKNIDLLNAVSYVKCILKRTQELRSETQFKIIVNEKNNFLESKSNDFYMIPLTEVRTRRIKKMPGEKAPDNQPLINIVCTQVAERFNENSRPLFKDTSLFQKKKLKEVAEPNNLRLPDDAFYAFEQLVKFPEKLYHDFTDVLNSDDNEDQNTDEDSFGEDEKSLDTIHMFFEVCNRSELKYIFPSLYTALCIALTLPVSSASPERAFSKLKLIKTRLRSSMCEERFKSLMMIT</sequence>
<protein>
    <recommendedName>
        <fullName evidence="6">HAT C-terminal dimerisation domain-containing protein</fullName>
    </recommendedName>
</protein>
<gene>
    <name evidence="4" type="ORF">AGLY_016293</name>
</gene>
<feature type="domain" description="Transposable element P transposase-like GTP-binding insertion" evidence="2">
    <location>
        <begin position="90"/>
        <end position="181"/>
    </location>
</feature>
<dbReference type="OrthoDB" id="6600042at2759"/>
<dbReference type="AlphaFoldDB" id="A0A6G0SZ24"/>
<organism evidence="4 5">
    <name type="scientific">Aphis glycines</name>
    <name type="common">Soybean aphid</name>
    <dbReference type="NCBI Taxonomy" id="307491"/>
    <lineage>
        <taxon>Eukaryota</taxon>
        <taxon>Metazoa</taxon>
        <taxon>Ecdysozoa</taxon>
        <taxon>Arthropoda</taxon>
        <taxon>Hexapoda</taxon>
        <taxon>Insecta</taxon>
        <taxon>Pterygota</taxon>
        <taxon>Neoptera</taxon>
        <taxon>Paraneoptera</taxon>
        <taxon>Hemiptera</taxon>
        <taxon>Sternorrhyncha</taxon>
        <taxon>Aphidomorpha</taxon>
        <taxon>Aphidoidea</taxon>
        <taxon>Aphididae</taxon>
        <taxon>Aphidini</taxon>
        <taxon>Aphis</taxon>
        <taxon>Aphis</taxon>
    </lineage>
</organism>
<dbReference type="InterPro" id="IPR008906">
    <property type="entry name" value="HATC_C_dom"/>
</dbReference>
<evidence type="ECO:0000313" key="5">
    <source>
        <dbReference type="Proteomes" id="UP000475862"/>
    </source>
</evidence>
<dbReference type="Pfam" id="PF05699">
    <property type="entry name" value="Dimer_Tnp_hAT"/>
    <property type="match status" value="1"/>
</dbReference>
<feature type="domain" description="HAT C-terminal dimerisation" evidence="1">
    <location>
        <begin position="836"/>
        <end position="885"/>
    </location>
</feature>
<dbReference type="InterPro" id="IPR012337">
    <property type="entry name" value="RNaseH-like_sf"/>
</dbReference>
<evidence type="ECO:0008006" key="6">
    <source>
        <dbReference type="Google" id="ProtNLM"/>
    </source>
</evidence>
<proteinExistence type="predicted"/>
<evidence type="ECO:0000259" key="2">
    <source>
        <dbReference type="Pfam" id="PF21788"/>
    </source>
</evidence>
<evidence type="ECO:0000313" key="4">
    <source>
        <dbReference type="EMBL" id="KAE9523345.1"/>
    </source>
</evidence>
<dbReference type="SUPFAM" id="SSF53098">
    <property type="entry name" value="Ribonuclease H-like"/>
    <property type="match status" value="1"/>
</dbReference>
<dbReference type="InterPro" id="IPR048366">
    <property type="entry name" value="TNP-like_GBD"/>
</dbReference>
<dbReference type="EMBL" id="VYZN01000080">
    <property type="protein sequence ID" value="KAE9523345.1"/>
    <property type="molecule type" value="Genomic_DNA"/>
</dbReference>